<dbReference type="PANTHER" id="PTHR38445">
    <property type="entry name" value="HTH-TYPE TRANSCRIPTIONAL REPRESSOR YTRA"/>
    <property type="match status" value="1"/>
</dbReference>
<evidence type="ECO:0000256" key="1">
    <source>
        <dbReference type="ARBA" id="ARBA00023015"/>
    </source>
</evidence>
<dbReference type="SMART" id="SM00345">
    <property type="entry name" value="HTH_GNTR"/>
    <property type="match status" value="1"/>
</dbReference>
<feature type="domain" description="HTH gntR-type" evidence="5">
    <location>
        <begin position="19"/>
        <end position="86"/>
    </location>
</feature>
<dbReference type="Pfam" id="PF00392">
    <property type="entry name" value="GntR"/>
    <property type="match status" value="1"/>
</dbReference>
<dbReference type="CDD" id="cd07377">
    <property type="entry name" value="WHTH_GntR"/>
    <property type="match status" value="1"/>
</dbReference>
<reference evidence="6 7" key="1">
    <citation type="submission" date="2018-09" db="EMBL/GenBank/DDBJ databases">
        <title>Production of Trimethoprim by Streptomyces sp. 3E-1.</title>
        <authorList>
            <person name="Kang H.J."/>
            <person name="Kim S.B."/>
        </authorList>
    </citation>
    <scope>NUCLEOTIDE SEQUENCE [LARGE SCALE GENOMIC DNA]</scope>
    <source>
        <strain evidence="6 7">3E-1</strain>
    </source>
</reference>
<dbReference type="InterPro" id="IPR036388">
    <property type="entry name" value="WH-like_DNA-bd_sf"/>
</dbReference>
<dbReference type="Gene3D" id="1.10.10.10">
    <property type="entry name" value="Winged helix-like DNA-binding domain superfamily/Winged helix DNA-binding domain"/>
    <property type="match status" value="1"/>
</dbReference>
<dbReference type="InterPro" id="IPR000524">
    <property type="entry name" value="Tscrpt_reg_HTH_GntR"/>
</dbReference>
<organism evidence="6 7">
    <name type="scientific">Streptomyces griseorubiginosus</name>
    <dbReference type="NCBI Taxonomy" id="67304"/>
    <lineage>
        <taxon>Bacteria</taxon>
        <taxon>Bacillati</taxon>
        <taxon>Actinomycetota</taxon>
        <taxon>Actinomycetes</taxon>
        <taxon>Kitasatosporales</taxon>
        <taxon>Streptomycetaceae</taxon>
        <taxon>Streptomyces</taxon>
    </lineage>
</organism>
<proteinExistence type="predicted"/>
<keyword evidence="2" id="KW-0238">DNA-binding</keyword>
<dbReference type="PROSITE" id="PS50949">
    <property type="entry name" value="HTH_GNTR"/>
    <property type="match status" value="1"/>
</dbReference>
<keyword evidence="1" id="KW-0805">Transcription regulation</keyword>
<gene>
    <name evidence="6" type="primary">yvoA_4</name>
    <name evidence="6" type="ORF">DWG14_03884</name>
</gene>
<name>A0AAI8L1B3_9ACTN</name>
<dbReference type="PANTHER" id="PTHR38445:SF7">
    <property type="entry name" value="GNTR-FAMILY TRANSCRIPTIONAL REGULATOR"/>
    <property type="match status" value="1"/>
</dbReference>
<protein>
    <submittedName>
        <fullName evidence="6">HTH-type transcriptional repressor YvoA</fullName>
    </submittedName>
</protein>
<dbReference type="EMBL" id="CP032427">
    <property type="protein sequence ID" value="AYC39642.1"/>
    <property type="molecule type" value="Genomic_DNA"/>
</dbReference>
<evidence type="ECO:0000313" key="6">
    <source>
        <dbReference type="EMBL" id="AYC39642.1"/>
    </source>
</evidence>
<dbReference type="AlphaFoldDB" id="A0AAI8L1B3"/>
<evidence type="ECO:0000256" key="2">
    <source>
        <dbReference type="ARBA" id="ARBA00023125"/>
    </source>
</evidence>
<accession>A0AAI8L1B3</accession>
<dbReference type="GO" id="GO:0003677">
    <property type="term" value="F:DNA binding"/>
    <property type="evidence" value="ECO:0007669"/>
    <property type="project" value="UniProtKB-KW"/>
</dbReference>
<dbReference type="SUPFAM" id="SSF46785">
    <property type="entry name" value="Winged helix' DNA-binding domain"/>
    <property type="match status" value="1"/>
</dbReference>
<feature type="compositionally biased region" description="Basic and acidic residues" evidence="4">
    <location>
        <begin position="13"/>
        <end position="23"/>
    </location>
</feature>
<dbReference type="Proteomes" id="UP000265765">
    <property type="component" value="Chromosome"/>
</dbReference>
<evidence type="ECO:0000256" key="4">
    <source>
        <dbReference type="SAM" id="MobiDB-lite"/>
    </source>
</evidence>
<dbReference type="InterPro" id="IPR036390">
    <property type="entry name" value="WH_DNA-bd_sf"/>
</dbReference>
<evidence type="ECO:0000256" key="3">
    <source>
        <dbReference type="ARBA" id="ARBA00023163"/>
    </source>
</evidence>
<sequence>MVGTLDAVMSAEISKDDPRPESEQAADILRKEILRGDIKPGTHVGSVRDLATRFKISGMTVQRALAILREDGLILTTSRGSYARDPQQAIESSEADAGVDLPEVLRQLEHLTSQVSDLRSRLEALESRSVPGGA</sequence>
<dbReference type="KEGG" id="sge:DWG14_03884"/>
<evidence type="ECO:0000313" key="7">
    <source>
        <dbReference type="Proteomes" id="UP000265765"/>
    </source>
</evidence>
<evidence type="ECO:0000259" key="5">
    <source>
        <dbReference type="PROSITE" id="PS50949"/>
    </source>
</evidence>
<feature type="region of interest" description="Disordered" evidence="4">
    <location>
        <begin position="1"/>
        <end position="23"/>
    </location>
</feature>
<keyword evidence="3" id="KW-0804">Transcription</keyword>
<dbReference type="GO" id="GO:0003700">
    <property type="term" value="F:DNA-binding transcription factor activity"/>
    <property type="evidence" value="ECO:0007669"/>
    <property type="project" value="InterPro"/>
</dbReference>